<evidence type="ECO:0000256" key="5">
    <source>
        <dbReference type="ARBA" id="ARBA00022630"/>
    </source>
</evidence>
<dbReference type="Pfam" id="PF01315">
    <property type="entry name" value="Ald_Xan_dh_C"/>
    <property type="match status" value="1"/>
</dbReference>
<dbReference type="InterPro" id="IPR012675">
    <property type="entry name" value="Beta-grasp_dom_sf"/>
</dbReference>
<dbReference type="WBParaSite" id="Gr19_v10_g4537.t2">
    <property type="protein sequence ID" value="Gr19_v10_g4537.t2"/>
    <property type="gene ID" value="Gr19_v10_g4537"/>
</dbReference>
<dbReference type="Pfam" id="PF23860">
    <property type="entry name" value="Ribophorin_II_3rd"/>
    <property type="match status" value="1"/>
</dbReference>
<evidence type="ECO:0000256" key="9">
    <source>
        <dbReference type="ARBA" id="ARBA00023002"/>
    </source>
</evidence>
<name>A0A914HU99_GLORO</name>
<dbReference type="InterPro" id="IPR005107">
    <property type="entry name" value="CO_DH_flav_C"/>
</dbReference>
<dbReference type="InterPro" id="IPR036884">
    <property type="entry name" value="2Fe-2S-bd_dom_sf"/>
</dbReference>
<accession>A0A914HU99</accession>
<dbReference type="InterPro" id="IPR000674">
    <property type="entry name" value="Ald_Oxase/Xan_DH_a/b"/>
</dbReference>
<dbReference type="GO" id="GO:0050660">
    <property type="term" value="F:flavin adenine dinucleotide binding"/>
    <property type="evidence" value="ECO:0007669"/>
    <property type="project" value="InterPro"/>
</dbReference>
<evidence type="ECO:0000259" key="14">
    <source>
        <dbReference type="PROSITE" id="PS51085"/>
    </source>
</evidence>
<dbReference type="InterPro" id="IPR036683">
    <property type="entry name" value="CO_DH_flav_C_dom_sf"/>
</dbReference>
<evidence type="ECO:0000256" key="8">
    <source>
        <dbReference type="ARBA" id="ARBA00022827"/>
    </source>
</evidence>
<organism evidence="15 16">
    <name type="scientific">Globodera rostochiensis</name>
    <name type="common">Golden nematode worm</name>
    <name type="synonym">Heterodera rostochiensis</name>
    <dbReference type="NCBI Taxonomy" id="31243"/>
    <lineage>
        <taxon>Eukaryota</taxon>
        <taxon>Metazoa</taxon>
        <taxon>Ecdysozoa</taxon>
        <taxon>Nematoda</taxon>
        <taxon>Chromadorea</taxon>
        <taxon>Rhabditida</taxon>
        <taxon>Tylenchina</taxon>
        <taxon>Tylenchomorpha</taxon>
        <taxon>Tylenchoidea</taxon>
        <taxon>Heteroderidae</taxon>
        <taxon>Heteroderinae</taxon>
        <taxon>Globodera</taxon>
    </lineage>
</organism>
<comment type="cofactor">
    <cofactor evidence="2">
        <name>FAD</name>
        <dbReference type="ChEBI" id="CHEBI:57692"/>
    </cofactor>
</comment>
<dbReference type="SUPFAM" id="SSF55447">
    <property type="entry name" value="CO dehydrogenase flavoprotein C-terminal domain-like"/>
    <property type="match status" value="1"/>
</dbReference>
<dbReference type="InterPro" id="IPR036856">
    <property type="entry name" value="Ald_Oxase/Xan_DH_a/b_sf"/>
</dbReference>
<evidence type="ECO:0000256" key="12">
    <source>
        <dbReference type="ARBA" id="ARBA00034078"/>
    </source>
</evidence>
<dbReference type="Pfam" id="PF02738">
    <property type="entry name" value="MoCoBD_1"/>
    <property type="match status" value="1"/>
</dbReference>
<dbReference type="InterPro" id="IPR016208">
    <property type="entry name" value="Ald_Oxase/xanthine_DH-like"/>
</dbReference>
<dbReference type="Gene3D" id="3.30.43.10">
    <property type="entry name" value="Uridine Diphospho-n-acetylenolpyruvylglucosamine Reductase, domain 2"/>
    <property type="match status" value="1"/>
</dbReference>
<evidence type="ECO:0000256" key="4">
    <source>
        <dbReference type="ARBA" id="ARBA00022505"/>
    </source>
</evidence>
<dbReference type="Pfam" id="PF00111">
    <property type="entry name" value="Fer2"/>
    <property type="match status" value="1"/>
</dbReference>
<evidence type="ECO:0000313" key="16">
    <source>
        <dbReference type="WBParaSite" id="Gr19_v10_g4537.t2"/>
    </source>
</evidence>
<dbReference type="FunFam" id="3.30.365.10:FF:000001">
    <property type="entry name" value="Xanthine dehydrogenase oxidase"/>
    <property type="match status" value="1"/>
</dbReference>
<dbReference type="SMART" id="SM01008">
    <property type="entry name" value="Ald_Xan_dh_C"/>
    <property type="match status" value="1"/>
</dbReference>
<dbReference type="SUPFAM" id="SSF47741">
    <property type="entry name" value="CO dehydrogenase ISP C-domain like"/>
    <property type="match status" value="1"/>
</dbReference>
<dbReference type="SUPFAM" id="SSF56003">
    <property type="entry name" value="Molybdenum cofactor-binding domain"/>
    <property type="match status" value="1"/>
</dbReference>
<comment type="similarity">
    <text evidence="3">Belongs to the xanthine dehydrogenase family.</text>
</comment>
<dbReference type="InterPro" id="IPR055374">
    <property type="entry name" value="Ribophorin_II_3rd"/>
</dbReference>
<dbReference type="InterPro" id="IPR002888">
    <property type="entry name" value="2Fe-2S-bd"/>
</dbReference>
<feature type="domain" description="2Fe-2S ferredoxin-type" evidence="14">
    <location>
        <begin position="396"/>
        <end position="483"/>
    </location>
</feature>
<evidence type="ECO:0000256" key="11">
    <source>
        <dbReference type="ARBA" id="ARBA00023014"/>
    </source>
</evidence>
<dbReference type="InterPro" id="IPR036318">
    <property type="entry name" value="FAD-bd_PCMH-like_sf"/>
</dbReference>
<dbReference type="FunFam" id="3.10.20.30:FF:000015">
    <property type="entry name" value="Aldehyde oxidase 1"/>
    <property type="match status" value="1"/>
</dbReference>
<keyword evidence="13" id="KW-0472">Membrane</keyword>
<keyword evidence="10" id="KW-0408">Iron</keyword>
<dbReference type="InterPro" id="IPR001041">
    <property type="entry name" value="2Fe-2S_ferredoxin-type"/>
</dbReference>
<keyword evidence="13" id="KW-1133">Transmembrane helix</keyword>
<dbReference type="PROSITE" id="PS00197">
    <property type="entry name" value="2FE2S_FER_1"/>
    <property type="match status" value="1"/>
</dbReference>
<dbReference type="Gene3D" id="1.10.150.120">
    <property type="entry name" value="[2Fe-2S]-binding domain"/>
    <property type="match status" value="1"/>
</dbReference>
<dbReference type="GO" id="GO:0051537">
    <property type="term" value="F:2 iron, 2 sulfur cluster binding"/>
    <property type="evidence" value="ECO:0007669"/>
    <property type="project" value="UniProtKB-KW"/>
</dbReference>
<dbReference type="SMART" id="SM01092">
    <property type="entry name" value="CO_deh_flav_C"/>
    <property type="match status" value="1"/>
</dbReference>
<dbReference type="PANTHER" id="PTHR45444:SF3">
    <property type="entry name" value="XANTHINE DEHYDROGENASE"/>
    <property type="match status" value="1"/>
</dbReference>
<evidence type="ECO:0000256" key="2">
    <source>
        <dbReference type="ARBA" id="ARBA00001974"/>
    </source>
</evidence>
<sequence>MFSKIFAVYLYESVRISEAQLSVKESVKQQKNRPLGTLNLPLDHKISKLVRLSKNFIVQLTFRIVDDANNQPIEHFQQTFVRFTHTKSPDHEVFIVAKEHKKLNGYYQLEMKMSRDFVRFNSRPGKYNCELILGDSRVRSGLRLEIFDAFLDISKQFQPEEPSYKPRKRDTPNFERMPEIQHKFKKIEGCKTKYWTTLSYAFCFVCFLPLILLSFNWRVLTLKALQNLFSASDNANFSAPIFFNMLIALFSLYIICWVLGTSIAIELQLTVICAIPCFFACHKMLNALATDRIEIENEALRLEWSQNDHNDDLENDYYYSEESESFDNKEPDENVIQSASRQNRLRKYDDENIRKLRASLSEHENKSQVPAGHKLYYLNMTTSNQKKIDQLQFDSTTLTFFVNGIRIDVKSIDPRITLAAFLRDKLNLRGTKIGCNEGGCGACTVMVSELNPNSGEIRHYSVNACLSPVCSVFGKAVTTVEGIGGGQKRIHPVQERLSRAHGSQCGYCTPGFVMAMYTLLRNKPEPTYAEVDECLQGNLCRCTGYRPILEAFYSFTKTNGQKTNCCREEKCCMSSNGLVETENRCDSNGRKTHNKLSNLCTLPNIESSQELIFPPELTFGAWNQKSFMMENDGYYWYQPVKMEQLLALKREFPNAHTLIFDGSSTLKIFHLFEHFEVKKMDFVQFVDKLPNQKTKIFAEICNILSLFAGNHVRNMATVAGNMATASPISDLNPIWMASGAKILLKSEEANRIVCLDQNFFPTYRKTLIAPDEAQRREDDIAIVTGVFSVKFYQNKGPRVESMQMAFGGMGATTRMASKPTQNLKGRIWDEALFNDLSGALADEFRLPENVPGGMAKYRQALVLSFSLKFYLYVREQLGLTCEKREMLHLSEIENKFESTQIYQDVLPSQNKTDPVGRPLMHSSGEKHTTGEAIYTTDVQLPSDCLYMAYVTSPVSCGKIIGNPDYSSALCLDGVIGHVDWRDVPGSLMISHSNDVPLFATDQTSISYHGQPIAAIIANDNETARRAASLVHVEILKPDYEEKTIITIEEAIRHQSYLFPEPFRIHSSLNEPNATIKSEIDWKKFSRTIKGQIRIGEGDEMHIISSTQSVNDVQGDVATVLGVARNVVTVTVRRIGGGFGGKESCTGLFAGAAAIAAKKFKKPIRFWLERFDDMAISGNRHPFRFDYQFALENDCDKIAAMEVNAYSNCGYSFDLSKGVMERALAHIDNVYKFGNVNVYGHLCKTNLASNTAFRGFGGPQGMFATETIIKHAAEQFGIDVDTLRELNMYTTEGDITHYGMHLRQCNIRRCWTECQKLSNYDQQKLKLQEWNSKNKYLKRGIYMVPTKFGIAFGFKRLNQAGALVHVYTDGSVLISHGGMEMGQGLHTKIQQIASRCLGIDVSMIQIIDTATDKVPNASPTAASVGSDVNGLAVKNACEIILKRLEPLRKELPNESTWKDLVMHAYINRVQLSVTGFATIHCEPVDFTEGRGAEYYSYCVYGVGCAEVEVDCLTGDHRVIRVDIVMDVGESLNPAVDIGQIEGAFVQGFGLFTMEELKIRPDGVRLTRGPGTYKIPSADDAPRQFNVKLLDGSSNKNGIFSSKAIGEPPLFLGSAPFFAIREAIRNYRIQNGNLGYFRLDSPATPERIRLACEDSLLEKAIPQPSKGQRWTTEL</sequence>
<dbReference type="SUPFAM" id="SSF54665">
    <property type="entry name" value="CO dehydrogenase molybdoprotein N-domain-like"/>
    <property type="match status" value="1"/>
</dbReference>
<evidence type="ECO:0000256" key="3">
    <source>
        <dbReference type="ARBA" id="ARBA00006849"/>
    </source>
</evidence>
<feature type="transmembrane region" description="Helical" evidence="13">
    <location>
        <begin position="237"/>
        <end position="260"/>
    </location>
</feature>
<dbReference type="Gene3D" id="3.30.390.50">
    <property type="entry name" value="CO dehydrogenase flavoprotein, C-terminal domain"/>
    <property type="match status" value="1"/>
</dbReference>
<dbReference type="Gene3D" id="3.90.1170.50">
    <property type="entry name" value="Aldehyde oxidase/xanthine dehydrogenase, a/b hammerhead"/>
    <property type="match status" value="1"/>
</dbReference>
<dbReference type="PANTHER" id="PTHR45444">
    <property type="entry name" value="XANTHINE DEHYDROGENASE"/>
    <property type="match status" value="1"/>
</dbReference>
<dbReference type="FunFam" id="3.30.465.10:FF:000004">
    <property type="entry name" value="Xanthine dehydrogenase/oxidase"/>
    <property type="match status" value="1"/>
</dbReference>
<dbReference type="InterPro" id="IPR016169">
    <property type="entry name" value="FAD-bd_PCMH_sub2"/>
</dbReference>
<keyword evidence="6" id="KW-0001">2Fe-2S</keyword>
<keyword evidence="13" id="KW-0812">Transmembrane</keyword>
<comment type="cofactor">
    <cofactor evidence="1">
        <name>Mo-molybdopterin</name>
        <dbReference type="ChEBI" id="CHEBI:71302"/>
    </cofactor>
</comment>
<evidence type="ECO:0000313" key="15">
    <source>
        <dbReference type="Proteomes" id="UP000887572"/>
    </source>
</evidence>
<dbReference type="GO" id="GO:0005506">
    <property type="term" value="F:iron ion binding"/>
    <property type="evidence" value="ECO:0007669"/>
    <property type="project" value="InterPro"/>
</dbReference>
<keyword evidence="15" id="KW-1185">Reference proteome</keyword>
<dbReference type="FunFam" id="3.30.365.10:FF:000004">
    <property type="entry name" value="Xanthine dehydrogenase oxidase"/>
    <property type="match status" value="1"/>
</dbReference>
<dbReference type="SUPFAM" id="SSF54292">
    <property type="entry name" value="2Fe-2S ferredoxin-like"/>
    <property type="match status" value="1"/>
</dbReference>
<dbReference type="Gene3D" id="3.30.365.10">
    <property type="entry name" value="Aldehyde oxidase/xanthine dehydrogenase, molybdopterin binding domain"/>
    <property type="match status" value="4"/>
</dbReference>
<evidence type="ECO:0000256" key="10">
    <source>
        <dbReference type="ARBA" id="ARBA00023004"/>
    </source>
</evidence>
<dbReference type="InterPro" id="IPR046867">
    <property type="entry name" value="AldOxase/xan_DH_MoCoBD2"/>
</dbReference>
<feature type="transmembrane region" description="Helical" evidence="13">
    <location>
        <begin position="194"/>
        <end position="217"/>
    </location>
</feature>
<keyword evidence="9" id="KW-0560">Oxidoreductase</keyword>
<evidence type="ECO:0000256" key="6">
    <source>
        <dbReference type="ARBA" id="ARBA00022714"/>
    </source>
</evidence>
<dbReference type="SUPFAM" id="SSF56176">
    <property type="entry name" value="FAD-binding/transporter-associated domain-like"/>
    <property type="match status" value="1"/>
</dbReference>
<evidence type="ECO:0000256" key="13">
    <source>
        <dbReference type="SAM" id="Phobius"/>
    </source>
</evidence>
<dbReference type="GO" id="GO:0016491">
    <property type="term" value="F:oxidoreductase activity"/>
    <property type="evidence" value="ECO:0007669"/>
    <property type="project" value="UniProtKB-KW"/>
</dbReference>
<dbReference type="InterPro" id="IPR016167">
    <property type="entry name" value="FAD-bd_PCMH_sub1"/>
</dbReference>
<dbReference type="Pfam" id="PF20256">
    <property type="entry name" value="MoCoBD_2"/>
    <property type="match status" value="1"/>
</dbReference>
<reference evidence="16" key="1">
    <citation type="submission" date="2022-11" db="UniProtKB">
        <authorList>
            <consortium name="WormBaseParasite"/>
        </authorList>
    </citation>
    <scope>IDENTIFICATION</scope>
</reference>
<proteinExistence type="inferred from homology"/>
<protein>
    <submittedName>
        <fullName evidence="16">Dolichyl-diphosphooligosaccharide--protein glycosyltransferase subunit 2</fullName>
    </submittedName>
</protein>
<dbReference type="InterPro" id="IPR006058">
    <property type="entry name" value="2Fe2S_fd_BS"/>
</dbReference>
<keyword evidence="5" id="KW-0285">Flavoprotein</keyword>
<dbReference type="CDD" id="cd00207">
    <property type="entry name" value="fer2"/>
    <property type="match status" value="1"/>
</dbReference>
<dbReference type="Proteomes" id="UP000887572">
    <property type="component" value="Unplaced"/>
</dbReference>
<comment type="cofactor">
    <cofactor evidence="12">
        <name>[2Fe-2S] cluster</name>
        <dbReference type="ChEBI" id="CHEBI:190135"/>
    </cofactor>
</comment>
<keyword evidence="7" id="KW-0479">Metal-binding</keyword>
<keyword evidence="4" id="KW-0500">Molybdenum</keyword>
<keyword evidence="8" id="KW-0274">FAD</keyword>
<dbReference type="Gene3D" id="3.30.465.10">
    <property type="match status" value="1"/>
</dbReference>
<dbReference type="Gene3D" id="3.10.20.30">
    <property type="match status" value="1"/>
</dbReference>
<evidence type="ECO:0000256" key="1">
    <source>
        <dbReference type="ARBA" id="ARBA00001924"/>
    </source>
</evidence>
<dbReference type="InterPro" id="IPR008274">
    <property type="entry name" value="AldOxase/xan_DH_MoCoBD1"/>
</dbReference>
<dbReference type="InterPro" id="IPR036010">
    <property type="entry name" value="2Fe-2S_ferredoxin-like_sf"/>
</dbReference>
<dbReference type="Pfam" id="PF03450">
    <property type="entry name" value="CO_deh_flav_C"/>
    <property type="match status" value="1"/>
</dbReference>
<dbReference type="PROSITE" id="PS51085">
    <property type="entry name" value="2FE2S_FER_2"/>
    <property type="match status" value="1"/>
</dbReference>
<dbReference type="Pfam" id="PF01799">
    <property type="entry name" value="Fer2_2"/>
    <property type="match status" value="1"/>
</dbReference>
<dbReference type="InterPro" id="IPR037165">
    <property type="entry name" value="AldOxase/xan_DH_Mopterin-bd_sf"/>
</dbReference>
<keyword evidence="11" id="KW-0411">Iron-sulfur</keyword>
<evidence type="ECO:0000256" key="7">
    <source>
        <dbReference type="ARBA" id="ARBA00022723"/>
    </source>
</evidence>